<dbReference type="GO" id="GO:0046872">
    <property type="term" value="F:metal ion binding"/>
    <property type="evidence" value="ECO:0007669"/>
    <property type="project" value="UniProtKB-KW"/>
</dbReference>
<dbReference type="Proteomes" id="UP001457282">
    <property type="component" value="Unassembled WGS sequence"/>
</dbReference>
<dbReference type="Pfam" id="PF03372">
    <property type="entry name" value="Exo_endo_phos"/>
    <property type="match status" value="1"/>
</dbReference>
<comment type="cofactor">
    <cofactor evidence="5">
        <name>Mg(2+)</name>
        <dbReference type="ChEBI" id="CHEBI:18420"/>
    </cofactor>
    <cofactor evidence="5">
        <name>Mn(2+)</name>
        <dbReference type="ChEBI" id="CHEBI:29035"/>
    </cofactor>
    <text evidence="5">Probably binds two magnesium or manganese ions per subunit.</text>
</comment>
<evidence type="ECO:0000256" key="1">
    <source>
        <dbReference type="ARBA" id="ARBA00007092"/>
    </source>
</evidence>
<dbReference type="InterPro" id="IPR036691">
    <property type="entry name" value="Endo/exonu/phosph_ase_sf"/>
</dbReference>
<keyword evidence="2 5" id="KW-0479">Metal-binding</keyword>
<dbReference type="GO" id="GO:0003906">
    <property type="term" value="F:DNA-(apurinic or apyrimidinic site) endonuclease activity"/>
    <property type="evidence" value="ECO:0007669"/>
    <property type="project" value="TreeGrafter"/>
</dbReference>
<dbReference type="GO" id="GO:0005634">
    <property type="term" value="C:nucleus"/>
    <property type="evidence" value="ECO:0007669"/>
    <property type="project" value="TreeGrafter"/>
</dbReference>
<dbReference type="InterPro" id="IPR004808">
    <property type="entry name" value="AP_endonuc_1"/>
</dbReference>
<comment type="caution">
    <text evidence="7">The sequence shown here is derived from an EMBL/GenBank/DDBJ whole genome shotgun (WGS) entry which is preliminary data.</text>
</comment>
<dbReference type="AlphaFoldDB" id="A0AAW1WW08"/>
<dbReference type="GO" id="GO:0008311">
    <property type="term" value="F:double-stranded DNA 3'-5' DNA exonuclease activity"/>
    <property type="evidence" value="ECO:0007669"/>
    <property type="project" value="TreeGrafter"/>
</dbReference>
<feature type="domain" description="Endonuclease/exonuclease/phosphatase" evidence="6">
    <location>
        <begin position="4"/>
        <end position="133"/>
    </location>
</feature>
<dbReference type="PANTHER" id="PTHR22748">
    <property type="entry name" value="AP ENDONUCLEASE"/>
    <property type="match status" value="1"/>
</dbReference>
<proteinExistence type="inferred from homology"/>
<keyword evidence="5" id="KW-0464">Manganese</keyword>
<dbReference type="InterPro" id="IPR020847">
    <property type="entry name" value="AP_endonuclease_F1_BS"/>
</dbReference>
<dbReference type="PROSITE" id="PS00726">
    <property type="entry name" value="AP_NUCLEASE_F1_1"/>
    <property type="match status" value="1"/>
</dbReference>
<feature type="binding site" evidence="5">
    <location>
        <position position="7"/>
    </location>
    <ligand>
        <name>Mg(2+)</name>
        <dbReference type="ChEBI" id="CHEBI:18420"/>
        <label>1</label>
    </ligand>
</feature>
<comment type="similarity">
    <text evidence="1">Belongs to the DNA repair enzymes AP/ExoA family.</text>
</comment>
<organism evidence="7 8">
    <name type="scientific">Rubus argutus</name>
    <name type="common">Southern blackberry</name>
    <dbReference type="NCBI Taxonomy" id="59490"/>
    <lineage>
        <taxon>Eukaryota</taxon>
        <taxon>Viridiplantae</taxon>
        <taxon>Streptophyta</taxon>
        <taxon>Embryophyta</taxon>
        <taxon>Tracheophyta</taxon>
        <taxon>Spermatophyta</taxon>
        <taxon>Magnoliopsida</taxon>
        <taxon>eudicotyledons</taxon>
        <taxon>Gunneridae</taxon>
        <taxon>Pentapetalae</taxon>
        <taxon>rosids</taxon>
        <taxon>fabids</taxon>
        <taxon>Rosales</taxon>
        <taxon>Rosaceae</taxon>
        <taxon>Rosoideae</taxon>
        <taxon>Rosoideae incertae sedis</taxon>
        <taxon>Rubus</taxon>
    </lineage>
</organism>
<evidence type="ECO:0000313" key="8">
    <source>
        <dbReference type="Proteomes" id="UP001457282"/>
    </source>
</evidence>
<dbReference type="GO" id="GO:0003677">
    <property type="term" value="F:DNA binding"/>
    <property type="evidence" value="ECO:0007669"/>
    <property type="project" value="InterPro"/>
</dbReference>
<evidence type="ECO:0000256" key="5">
    <source>
        <dbReference type="PIRSR" id="PIRSR604808-2"/>
    </source>
</evidence>
<dbReference type="GO" id="GO:0008081">
    <property type="term" value="F:phosphoric diester hydrolase activity"/>
    <property type="evidence" value="ECO:0007669"/>
    <property type="project" value="TreeGrafter"/>
</dbReference>
<dbReference type="Gene3D" id="3.60.10.10">
    <property type="entry name" value="Endonuclease/exonuclease/phosphatase"/>
    <property type="match status" value="1"/>
</dbReference>
<accession>A0AAW1WW08</accession>
<evidence type="ECO:0000256" key="2">
    <source>
        <dbReference type="ARBA" id="ARBA00022723"/>
    </source>
</evidence>
<dbReference type="SUPFAM" id="SSF56219">
    <property type="entry name" value="DNase I-like"/>
    <property type="match status" value="1"/>
</dbReference>
<keyword evidence="8" id="KW-1185">Reference proteome</keyword>
<evidence type="ECO:0000256" key="3">
    <source>
        <dbReference type="ARBA" id="ARBA00022801"/>
    </source>
</evidence>
<sequence>MRIVTWNVRGLGSKRKRSMIRNLVVGSGADIIILQETKMAEIERRLVSSIWGARFKEWVSIPAIGRLGGLVVIWNTRSVSILESLVGLFSVSIKIKGMNGIDWWLTEVYGPNGYRERVSFWEELASLYGLCGPRWCIGGDLTLSVL</sequence>
<name>A0AAW1WW08_RUBAR</name>
<evidence type="ECO:0000256" key="4">
    <source>
        <dbReference type="ARBA" id="ARBA00022842"/>
    </source>
</evidence>
<keyword evidence="4 5" id="KW-0460">Magnesium</keyword>
<gene>
    <name evidence="7" type="ORF">M0R45_026081</name>
</gene>
<dbReference type="EMBL" id="JBEDUW010000005">
    <property type="protein sequence ID" value="KAK9928970.1"/>
    <property type="molecule type" value="Genomic_DNA"/>
</dbReference>
<dbReference type="GO" id="GO:0006284">
    <property type="term" value="P:base-excision repair"/>
    <property type="evidence" value="ECO:0007669"/>
    <property type="project" value="TreeGrafter"/>
</dbReference>
<evidence type="ECO:0000259" key="6">
    <source>
        <dbReference type="Pfam" id="PF03372"/>
    </source>
</evidence>
<reference evidence="7 8" key="1">
    <citation type="journal article" date="2023" name="G3 (Bethesda)">
        <title>A chromosome-length genome assembly and annotation of blackberry (Rubus argutus, cv. 'Hillquist').</title>
        <authorList>
            <person name="Bruna T."/>
            <person name="Aryal R."/>
            <person name="Dudchenko O."/>
            <person name="Sargent D.J."/>
            <person name="Mead D."/>
            <person name="Buti M."/>
            <person name="Cavallini A."/>
            <person name="Hytonen T."/>
            <person name="Andres J."/>
            <person name="Pham M."/>
            <person name="Weisz D."/>
            <person name="Mascagni F."/>
            <person name="Usai G."/>
            <person name="Natali L."/>
            <person name="Bassil N."/>
            <person name="Fernandez G.E."/>
            <person name="Lomsadze A."/>
            <person name="Armour M."/>
            <person name="Olukolu B."/>
            <person name="Poorten T."/>
            <person name="Britton C."/>
            <person name="Davik J."/>
            <person name="Ashrafi H."/>
            <person name="Aiden E.L."/>
            <person name="Borodovsky M."/>
            <person name="Worthington M."/>
        </authorList>
    </citation>
    <scope>NUCLEOTIDE SEQUENCE [LARGE SCALE GENOMIC DNA]</scope>
    <source>
        <strain evidence="7">PI 553951</strain>
    </source>
</reference>
<evidence type="ECO:0000313" key="7">
    <source>
        <dbReference type="EMBL" id="KAK9928970.1"/>
    </source>
</evidence>
<dbReference type="PANTHER" id="PTHR22748:SF4">
    <property type="entry name" value="DNA-(APURINIC OR APYRIMIDINIC SITE) ENDONUCLEASE 2"/>
    <property type="match status" value="1"/>
</dbReference>
<dbReference type="InterPro" id="IPR005135">
    <property type="entry name" value="Endo/exonuclease/phosphatase"/>
</dbReference>
<feature type="binding site" evidence="5">
    <location>
        <position position="36"/>
    </location>
    <ligand>
        <name>Mg(2+)</name>
        <dbReference type="ChEBI" id="CHEBI:18420"/>
        <label>1</label>
    </ligand>
</feature>
<protein>
    <recommendedName>
        <fullName evidence="6">Endonuclease/exonuclease/phosphatase domain-containing protein</fullName>
    </recommendedName>
</protein>
<keyword evidence="3" id="KW-0378">Hydrolase</keyword>